<sequence>MTPEQYRELRQKLVKDGLFKAHNGTGLAMVVGEASLFLGGLYGLSFLQPWSIGFIALQILLGTSVFRLFVLMHDCGHHSLFRTRWLNTLFGLLTSMPGLVPLEGWRENHYPHHRWVGIRDKDPSATGLVSFEQKKQHSRLYVTLLRLIWVLRLPVPALTFIINSLWLCPFRLTRQGRYKRAAQVLGSSLVAVAPHALAVAVVGWSTYLTYFGPILLAWLYWYELINLIHHSGLYELDSKQHPEPLALYEQQRVSRSAYMPTWLSAVLCYHFTLHAEHHLFPLIPWHHLPAVRKALAEIQVHDYLGVPFIAFNMALRKEDPAQVLLNRMSPAIQRLQKPLLRP</sequence>
<evidence type="ECO:0000259" key="2">
    <source>
        <dbReference type="Pfam" id="PF00487"/>
    </source>
</evidence>
<dbReference type="EMBL" id="CP053697">
    <property type="protein sequence ID" value="QKE63613.1"/>
    <property type="molecule type" value="Genomic_DNA"/>
</dbReference>
<feature type="transmembrane region" description="Helical" evidence="1">
    <location>
        <begin position="50"/>
        <end position="72"/>
    </location>
</feature>
<keyword evidence="1" id="KW-1133">Transmembrane helix</keyword>
<dbReference type="GO" id="GO:0008610">
    <property type="term" value="P:lipid biosynthetic process"/>
    <property type="evidence" value="ECO:0007669"/>
    <property type="project" value="UniProtKB-ARBA"/>
</dbReference>
<dbReference type="GO" id="GO:0016717">
    <property type="term" value="F:oxidoreductase activity, acting on paired donors, with oxidation of a pair of donors resulting in the reduction of molecular oxygen to two molecules of water"/>
    <property type="evidence" value="ECO:0007669"/>
    <property type="project" value="TreeGrafter"/>
</dbReference>
<dbReference type="RefSeq" id="WP_173207426.1">
    <property type="nucleotide sequence ID" value="NZ_CP053697.2"/>
</dbReference>
<organism evidence="3 4">
    <name type="scientific">Aquipseudomonas campi</name>
    <dbReference type="NCBI Taxonomy" id="2731681"/>
    <lineage>
        <taxon>Bacteria</taxon>
        <taxon>Pseudomonadati</taxon>
        <taxon>Pseudomonadota</taxon>
        <taxon>Gammaproteobacteria</taxon>
        <taxon>Pseudomonadales</taxon>
        <taxon>Pseudomonadaceae</taxon>
        <taxon>Aquipseudomonas</taxon>
    </lineage>
</organism>
<dbReference type="PANTHER" id="PTHR19353">
    <property type="entry name" value="FATTY ACID DESATURASE 2"/>
    <property type="match status" value="1"/>
</dbReference>
<keyword evidence="1" id="KW-0472">Membrane</keyword>
<evidence type="ECO:0000313" key="4">
    <source>
        <dbReference type="Proteomes" id="UP000501379"/>
    </source>
</evidence>
<protein>
    <submittedName>
        <fullName evidence="3">Fatty acid desaturase</fullName>
    </submittedName>
</protein>
<evidence type="ECO:0000256" key="1">
    <source>
        <dbReference type="SAM" id="Phobius"/>
    </source>
</evidence>
<feature type="transmembrane region" description="Helical" evidence="1">
    <location>
        <begin position="21"/>
        <end position="44"/>
    </location>
</feature>
<evidence type="ECO:0000313" key="3">
    <source>
        <dbReference type="EMBL" id="QKE63613.1"/>
    </source>
</evidence>
<keyword evidence="1" id="KW-0812">Transmembrane</keyword>
<proteinExistence type="predicted"/>
<accession>A0A6M8FBP3</accession>
<dbReference type="KEGG" id="pcam:HNE05_09660"/>
<dbReference type="GO" id="GO:0016020">
    <property type="term" value="C:membrane"/>
    <property type="evidence" value="ECO:0007669"/>
    <property type="project" value="TreeGrafter"/>
</dbReference>
<feature type="transmembrane region" description="Helical" evidence="1">
    <location>
        <begin position="210"/>
        <end position="229"/>
    </location>
</feature>
<feature type="domain" description="Fatty acid desaturase" evidence="2">
    <location>
        <begin position="50"/>
        <end position="299"/>
    </location>
</feature>
<name>A0A6M8FBP3_9GAMM</name>
<keyword evidence="4" id="KW-1185">Reference proteome</keyword>
<feature type="transmembrane region" description="Helical" evidence="1">
    <location>
        <begin position="84"/>
        <end position="102"/>
    </location>
</feature>
<dbReference type="PANTHER" id="PTHR19353:SF19">
    <property type="entry name" value="DELTA(5) FATTY ACID DESATURASE C-RELATED"/>
    <property type="match status" value="1"/>
</dbReference>
<dbReference type="InterPro" id="IPR005804">
    <property type="entry name" value="FA_desaturase_dom"/>
</dbReference>
<dbReference type="Pfam" id="PF00487">
    <property type="entry name" value="FA_desaturase"/>
    <property type="match status" value="1"/>
</dbReference>
<reference evidence="3" key="1">
    <citation type="submission" date="2020-07" db="EMBL/GenBank/DDBJ databases">
        <title>Nitrate ammonifying Pseudomonas campi sp. nov. isolated from German agricultural grassland.</title>
        <authorList>
            <person name="Timsy T."/>
            <person name="Ulrich A."/>
            <person name="Spanner T."/>
            <person name="Foesel B."/>
            <person name="Kolb S."/>
            <person name="Horn M.A."/>
            <person name="Behrendt U."/>
        </authorList>
    </citation>
    <scope>NUCLEOTIDE SEQUENCE</scope>
    <source>
        <strain evidence="3">S1-A32-2</strain>
    </source>
</reference>
<gene>
    <name evidence="3" type="ORF">HNE05_09660</name>
</gene>
<dbReference type="Proteomes" id="UP000501379">
    <property type="component" value="Chromosome"/>
</dbReference>
<feature type="transmembrane region" description="Helical" evidence="1">
    <location>
        <begin position="147"/>
        <end position="172"/>
    </location>
</feature>
<dbReference type="InterPro" id="IPR012171">
    <property type="entry name" value="Fatty_acid_desaturase"/>
</dbReference>
<dbReference type="AlphaFoldDB" id="A0A6M8FBP3"/>